<dbReference type="Proteomes" id="UP000484255">
    <property type="component" value="Unassembled WGS sequence"/>
</dbReference>
<dbReference type="Gene3D" id="3.40.50.2300">
    <property type="match status" value="1"/>
</dbReference>
<dbReference type="PANTHER" id="PTHR44591">
    <property type="entry name" value="STRESS RESPONSE REGULATOR PROTEIN 1"/>
    <property type="match status" value="1"/>
</dbReference>
<keyword evidence="1 2" id="KW-0597">Phosphoprotein</keyword>
<dbReference type="SUPFAM" id="SSF52172">
    <property type="entry name" value="CheY-like"/>
    <property type="match status" value="1"/>
</dbReference>
<dbReference type="InterPro" id="IPR001789">
    <property type="entry name" value="Sig_transdc_resp-reg_receiver"/>
</dbReference>
<dbReference type="GO" id="GO:0000160">
    <property type="term" value="P:phosphorelay signal transduction system"/>
    <property type="evidence" value="ECO:0007669"/>
    <property type="project" value="InterPro"/>
</dbReference>
<keyword evidence="5" id="KW-1185">Reference proteome</keyword>
<comment type="caution">
    <text evidence="4">The sequence shown here is derived from an EMBL/GenBank/DDBJ whole genome shotgun (WGS) entry which is preliminary data.</text>
</comment>
<reference evidence="4 5" key="1">
    <citation type="submission" date="2020-02" db="EMBL/GenBank/DDBJ databases">
        <title>Ideonella bacterium strain TBM-1.</title>
        <authorList>
            <person name="Chen W.-M."/>
        </authorList>
    </citation>
    <scope>NUCLEOTIDE SEQUENCE [LARGE SCALE GENOMIC DNA]</scope>
    <source>
        <strain evidence="4 5">TBM-1</strain>
    </source>
</reference>
<evidence type="ECO:0000256" key="2">
    <source>
        <dbReference type="PROSITE-ProRule" id="PRU00169"/>
    </source>
</evidence>
<dbReference type="InterPro" id="IPR011006">
    <property type="entry name" value="CheY-like_superfamily"/>
</dbReference>
<dbReference type="Pfam" id="PF00072">
    <property type="entry name" value="Response_reg"/>
    <property type="match status" value="1"/>
</dbReference>
<dbReference type="RefSeq" id="WP_163456343.1">
    <property type="nucleotide sequence ID" value="NZ_JAAGOH010000004.1"/>
</dbReference>
<dbReference type="PROSITE" id="PS50110">
    <property type="entry name" value="RESPONSE_REGULATORY"/>
    <property type="match status" value="1"/>
</dbReference>
<feature type="domain" description="Response regulatory" evidence="3">
    <location>
        <begin position="3"/>
        <end position="118"/>
    </location>
</feature>
<evidence type="ECO:0000256" key="1">
    <source>
        <dbReference type="ARBA" id="ARBA00022553"/>
    </source>
</evidence>
<name>A0A7C9THH2_9BURK</name>
<dbReference type="PANTHER" id="PTHR44591:SF3">
    <property type="entry name" value="RESPONSE REGULATORY DOMAIN-CONTAINING PROTEIN"/>
    <property type="match status" value="1"/>
</dbReference>
<evidence type="ECO:0000259" key="3">
    <source>
        <dbReference type="PROSITE" id="PS50110"/>
    </source>
</evidence>
<organism evidence="4 5">
    <name type="scientific">Ideonella livida</name>
    <dbReference type="NCBI Taxonomy" id="2707176"/>
    <lineage>
        <taxon>Bacteria</taxon>
        <taxon>Pseudomonadati</taxon>
        <taxon>Pseudomonadota</taxon>
        <taxon>Betaproteobacteria</taxon>
        <taxon>Burkholderiales</taxon>
        <taxon>Sphaerotilaceae</taxon>
        <taxon>Ideonella</taxon>
    </lineage>
</organism>
<proteinExistence type="predicted"/>
<protein>
    <submittedName>
        <fullName evidence="4">Response regulator</fullName>
    </submittedName>
</protein>
<dbReference type="EMBL" id="JAAGOH010000004">
    <property type="protein sequence ID" value="NDY90480.1"/>
    <property type="molecule type" value="Genomic_DNA"/>
</dbReference>
<evidence type="ECO:0000313" key="5">
    <source>
        <dbReference type="Proteomes" id="UP000484255"/>
    </source>
</evidence>
<feature type="modified residue" description="4-aspartylphosphate" evidence="2">
    <location>
        <position position="53"/>
    </location>
</feature>
<evidence type="ECO:0000313" key="4">
    <source>
        <dbReference type="EMBL" id="NDY90480.1"/>
    </source>
</evidence>
<dbReference type="SMART" id="SM00448">
    <property type="entry name" value="REC"/>
    <property type="match status" value="1"/>
</dbReference>
<sequence length="136" mass="14532">MALILVVDDSSTMRRSLQMSLELSGYRVVTAPDGQAALELLQQGLRPDLMLTDIVMPRLDGLKLIPQARQILRFTPIIALTTQGQRAQREQARQAGATAWLVKPVGGTELAQLLRNYLPVGAAPATSATGASPEGG</sequence>
<dbReference type="InterPro" id="IPR050595">
    <property type="entry name" value="Bact_response_regulator"/>
</dbReference>
<accession>A0A7C9THH2</accession>
<gene>
    <name evidence="4" type="ORF">G3A44_04620</name>
</gene>
<dbReference type="AlphaFoldDB" id="A0A7C9THH2"/>